<accession>A0ABR2ZLF1</accession>
<sequence>MAGEEETCNTYYDNNAPYKWNRHFRVSELGKRLKEYNTDLTQRVGRMIEYFCGDYYLSIGVKRITYDSSVGKLLSREHDLKIPLVVPRDFIDFANDLVCEGLRAHGVQNPSPPLEIVWEDDNRPYGVWVPSDGRCVAVWNVDMCTNWQVLDRRIDEYVAFRYDWLLLTESLGRVREILWILYKQLVSRDVEGSSSDIDRAREPRSIGSWEDEISRFSEWVHNYD</sequence>
<gene>
    <name evidence="1" type="ORF">AAF712_010625</name>
</gene>
<organism evidence="1 2">
    <name type="scientific">Marasmius tenuissimus</name>
    <dbReference type="NCBI Taxonomy" id="585030"/>
    <lineage>
        <taxon>Eukaryota</taxon>
        <taxon>Fungi</taxon>
        <taxon>Dikarya</taxon>
        <taxon>Basidiomycota</taxon>
        <taxon>Agaricomycotina</taxon>
        <taxon>Agaricomycetes</taxon>
        <taxon>Agaricomycetidae</taxon>
        <taxon>Agaricales</taxon>
        <taxon>Marasmiineae</taxon>
        <taxon>Marasmiaceae</taxon>
        <taxon>Marasmius</taxon>
    </lineage>
</organism>
<dbReference type="Proteomes" id="UP001437256">
    <property type="component" value="Unassembled WGS sequence"/>
</dbReference>
<evidence type="ECO:0000313" key="2">
    <source>
        <dbReference type="Proteomes" id="UP001437256"/>
    </source>
</evidence>
<evidence type="ECO:0000313" key="1">
    <source>
        <dbReference type="EMBL" id="KAL0062492.1"/>
    </source>
</evidence>
<dbReference type="EMBL" id="JBBXMP010000103">
    <property type="protein sequence ID" value="KAL0062492.1"/>
    <property type="molecule type" value="Genomic_DNA"/>
</dbReference>
<name>A0ABR2ZLF1_9AGAR</name>
<proteinExistence type="predicted"/>
<protein>
    <submittedName>
        <fullName evidence="1">Uncharacterized protein</fullName>
    </submittedName>
</protein>
<reference evidence="1 2" key="1">
    <citation type="submission" date="2024-05" db="EMBL/GenBank/DDBJ databases">
        <title>A draft genome resource for the thread blight pathogen Marasmius tenuissimus strain MS-2.</title>
        <authorList>
            <person name="Yulfo-Soto G.E."/>
            <person name="Baruah I.K."/>
            <person name="Amoako-Attah I."/>
            <person name="Bukari Y."/>
            <person name="Meinhardt L.W."/>
            <person name="Bailey B.A."/>
            <person name="Cohen S.P."/>
        </authorList>
    </citation>
    <scope>NUCLEOTIDE SEQUENCE [LARGE SCALE GENOMIC DNA]</scope>
    <source>
        <strain evidence="1 2">MS-2</strain>
    </source>
</reference>
<comment type="caution">
    <text evidence="1">The sequence shown here is derived from an EMBL/GenBank/DDBJ whole genome shotgun (WGS) entry which is preliminary data.</text>
</comment>
<keyword evidence="2" id="KW-1185">Reference proteome</keyword>